<protein>
    <submittedName>
        <fullName evidence="1">Uncharacterized protein</fullName>
    </submittedName>
</protein>
<organism evidence="1 2">
    <name type="scientific">Catharanthus roseus</name>
    <name type="common">Madagascar periwinkle</name>
    <name type="synonym">Vinca rosea</name>
    <dbReference type="NCBI Taxonomy" id="4058"/>
    <lineage>
        <taxon>Eukaryota</taxon>
        <taxon>Viridiplantae</taxon>
        <taxon>Streptophyta</taxon>
        <taxon>Embryophyta</taxon>
        <taxon>Tracheophyta</taxon>
        <taxon>Spermatophyta</taxon>
        <taxon>Magnoliopsida</taxon>
        <taxon>eudicotyledons</taxon>
        <taxon>Gunneridae</taxon>
        <taxon>Pentapetalae</taxon>
        <taxon>asterids</taxon>
        <taxon>lamiids</taxon>
        <taxon>Gentianales</taxon>
        <taxon>Apocynaceae</taxon>
        <taxon>Rauvolfioideae</taxon>
        <taxon>Vinceae</taxon>
        <taxon>Catharanthinae</taxon>
        <taxon>Catharanthus</taxon>
    </lineage>
</organism>
<gene>
    <name evidence="1" type="ORF">M9H77_36208</name>
</gene>
<proteinExistence type="predicted"/>
<reference evidence="2" key="1">
    <citation type="journal article" date="2023" name="Nat. Plants">
        <title>Single-cell RNA sequencing provides a high-resolution roadmap for understanding the multicellular compartmentation of specialized metabolism.</title>
        <authorList>
            <person name="Sun S."/>
            <person name="Shen X."/>
            <person name="Li Y."/>
            <person name="Li Y."/>
            <person name="Wang S."/>
            <person name="Li R."/>
            <person name="Zhang H."/>
            <person name="Shen G."/>
            <person name="Guo B."/>
            <person name="Wei J."/>
            <person name="Xu J."/>
            <person name="St-Pierre B."/>
            <person name="Chen S."/>
            <person name="Sun C."/>
        </authorList>
    </citation>
    <scope>NUCLEOTIDE SEQUENCE [LARGE SCALE GENOMIC DNA]</scope>
</reference>
<sequence>MSMESQLLTHYNEGTTGSYHSNLDPMKIIMQELQLMRKDMKEMRGNITNLCMKQEIREKLEGISLLKLNRDMGNRLGARNSYNNTCCKRVLRNEVKNRGNYVKMEKRFHKRKRGDVERYHDSYDHYKHSYGSKDCILSTMIFITMEGIIEEEGLKLWELHQDLLVTTI</sequence>
<comment type="caution">
    <text evidence="1">The sequence shown here is derived from an EMBL/GenBank/DDBJ whole genome shotgun (WGS) entry which is preliminary data.</text>
</comment>
<evidence type="ECO:0000313" key="2">
    <source>
        <dbReference type="Proteomes" id="UP001060085"/>
    </source>
</evidence>
<name>A0ACB9ZRZ3_CATRO</name>
<accession>A0ACB9ZRZ3</accession>
<dbReference type="Proteomes" id="UP001060085">
    <property type="component" value="Linkage Group LG08"/>
</dbReference>
<dbReference type="EMBL" id="CM044708">
    <property type="protein sequence ID" value="KAI5650203.1"/>
    <property type="molecule type" value="Genomic_DNA"/>
</dbReference>
<evidence type="ECO:0000313" key="1">
    <source>
        <dbReference type="EMBL" id="KAI5650203.1"/>
    </source>
</evidence>
<keyword evidence="2" id="KW-1185">Reference proteome</keyword>